<dbReference type="InterPro" id="IPR019949">
    <property type="entry name" value="CmoO-like"/>
</dbReference>
<accession>A0ABX2LKH5</accession>
<dbReference type="CDD" id="cd00347">
    <property type="entry name" value="Flavin_utilizing_monoxygenases"/>
    <property type="match status" value="1"/>
</dbReference>
<dbReference type="InterPro" id="IPR050766">
    <property type="entry name" value="Bact_Lucif_Oxidored"/>
</dbReference>
<reference evidence="3 4" key="1">
    <citation type="submission" date="2020-06" db="EMBL/GenBank/DDBJ databases">
        <title>Staphylococcus borealis sp. nov. -A novel member of the Staphylococcaceae family isolated from skin and blood in humans.</title>
        <authorList>
            <person name="Pain M."/>
            <person name="Wolden R."/>
            <person name="Jaen-Luchoro D."/>
            <person name="Salva-Serra F."/>
            <person name="Iglesias B.P."/>
            <person name="Karlsson R."/>
            <person name="Klingenberg C."/>
            <person name="Cavanagh J.P."/>
        </authorList>
    </citation>
    <scope>NUCLEOTIDE SEQUENCE [LARGE SCALE GENOMIC DNA]</scope>
    <source>
        <strain evidence="3 4">58-22</strain>
    </source>
</reference>
<comment type="caution">
    <text evidence="3">The sequence shown here is derived from an EMBL/GenBank/DDBJ whole genome shotgun (WGS) entry which is preliminary data.</text>
</comment>
<dbReference type="SUPFAM" id="SSF51679">
    <property type="entry name" value="Bacterial luciferase-like"/>
    <property type="match status" value="1"/>
</dbReference>
<evidence type="ECO:0000259" key="2">
    <source>
        <dbReference type="Pfam" id="PF00296"/>
    </source>
</evidence>
<keyword evidence="4" id="KW-1185">Reference proteome</keyword>
<evidence type="ECO:0000313" key="4">
    <source>
        <dbReference type="Proteomes" id="UP000610527"/>
    </source>
</evidence>
<dbReference type="Proteomes" id="UP000610527">
    <property type="component" value="Unassembled WGS sequence"/>
</dbReference>
<dbReference type="EMBL" id="JABVEG010000001">
    <property type="protein sequence ID" value="NUI81166.1"/>
    <property type="molecule type" value="Genomic_DNA"/>
</dbReference>
<dbReference type="NCBIfam" id="TIGR03558">
    <property type="entry name" value="oxido_grp_1"/>
    <property type="match status" value="1"/>
</dbReference>
<dbReference type="InterPro" id="IPR036661">
    <property type="entry name" value="Luciferase-like_sf"/>
</dbReference>
<feature type="domain" description="Luciferase-like" evidence="2">
    <location>
        <begin position="14"/>
        <end position="296"/>
    </location>
</feature>
<dbReference type="GeneID" id="74184999"/>
<organism evidence="3 4">
    <name type="scientific">Staphylococcus borealis</name>
    <dbReference type="NCBI Taxonomy" id="2742203"/>
    <lineage>
        <taxon>Bacteria</taxon>
        <taxon>Bacillati</taxon>
        <taxon>Bacillota</taxon>
        <taxon>Bacilli</taxon>
        <taxon>Bacillales</taxon>
        <taxon>Staphylococcaceae</taxon>
        <taxon>Staphylococcus</taxon>
    </lineage>
</organism>
<dbReference type="Pfam" id="PF00296">
    <property type="entry name" value="Bac_luciferase"/>
    <property type="match status" value="1"/>
</dbReference>
<protein>
    <submittedName>
        <fullName evidence="3">LLM class flavin-dependent oxidoreductase</fullName>
    </submittedName>
</protein>
<dbReference type="PANTHER" id="PTHR30137:SF20">
    <property type="entry name" value="N-ACETYL-S-ALKYLCYSTEINE MONOOXYGENASE"/>
    <property type="match status" value="1"/>
</dbReference>
<evidence type="ECO:0000256" key="1">
    <source>
        <dbReference type="ARBA" id="ARBA00007789"/>
    </source>
</evidence>
<sequence length="333" mass="38352">MKLSILDYVPIFENSNAHDAFKHSITLAQTAEKLGYTRFWVAEHHNVFSVASSAPEIVMMMLLEHTQTIKIGSGGVMLPHYSAYKVAEQFKIMSACHPHRIDMGLGRSPSFKQVNEALNEYKNKKPTLDNQIDDLRHYFSNQYDEPHRYMSIYATPQIDDSPDMFILGMSERSAELAAQKGLPFVIAYMGQPQDKLNHLISYYRHRYNQLNDISESKKPYVILSTFVVTAQTSNKVADLLDALHLWLLRINYLNQPKSYPSIITAQHRHYTSSELKKIEQNKRRVISGLPNEVRIKLTQLIETYHVDEIMIMPHVFGEDARLELIQLIANTSQ</sequence>
<comment type="similarity">
    <text evidence="1">To bacterial alkanal monooxygenase alpha and beta chains.</text>
</comment>
<gene>
    <name evidence="3" type="ORF">HUN84_00120</name>
</gene>
<dbReference type="InterPro" id="IPR011251">
    <property type="entry name" value="Luciferase-like_dom"/>
</dbReference>
<dbReference type="PANTHER" id="PTHR30137">
    <property type="entry name" value="LUCIFERASE-LIKE MONOOXYGENASE"/>
    <property type="match status" value="1"/>
</dbReference>
<dbReference type="Gene3D" id="3.20.20.30">
    <property type="entry name" value="Luciferase-like domain"/>
    <property type="match status" value="1"/>
</dbReference>
<proteinExistence type="predicted"/>
<name>A0ABX2LKH5_9STAP</name>
<evidence type="ECO:0000313" key="3">
    <source>
        <dbReference type="EMBL" id="NUI81166.1"/>
    </source>
</evidence>
<dbReference type="RefSeq" id="WP_053028536.1">
    <property type="nucleotide sequence ID" value="NZ_CUEE01000001.1"/>
</dbReference>